<keyword evidence="5" id="KW-0573">Peptidoglycan synthesis</keyword>
<dbReference type="Pfam" id="PF03023">
    <property type="entry name" value="MurJ"/>
    <property type="match status" value="1"/>
</dbReference>
<dbReference type="Proteomes" id="UP000653674">
    <property type="component" value="Unassembled WGS sequence"/>
</dbReference>
<feature type="transmembrane region" description="Helical" evidence="8">
    <location>
        <begin position="119"/>
        <end position="138"/>
    </location>
</feature>
<feature type="transmembrane region" description="Helical" evidence="8">
    <location>
        <begin position="84"/>
        <end position="107"/>
    </location>
</feature>
<dbReference type="PRINTS" id="PR01806">
    <property type="entry name" value="VIRFACTRMVIN"/>
</dbReference>
<comment type="caution">
    <text evidence="9">The sequence shown here is derived from an EMBL/GenBank/DDBJ whole genome shotgun (WGS) entry which is preliminary data.</text>
</comment>
<accession>A0A8J3LEN2</accession>
<keyword evidence="3 8" id="KW-0812">Transmembrane</keyword>
<dbReference type="EMBL" id="BONU01000002">
    <property type="protein sequence ID" value="GIG72038.1"/>
    <property type="molecule type" value="Genomic_DNA"/>
</dbReference>
<gene>
    <name evidence="9" type="primary">mviN</name>
    <name evidence="9" type="ORF">Pfl04_04420</name>
</gene>
<feature type="transmembrane region" description="Helical" evidence="8">
    <location>
        <begin position="307"/>
        <end position="331"/>
    </location>
</feature>
<dbReference type="NCBIfam" id="TIGR01695">
    <property type="entry name" value="murJ_mviN"/>
    <property type="match status" value="1"/>
</dbReference>
<feature type="transmembrane region" description="Helical" evidence="8">
    <location>
        <begin position="231"/>
        <end position="250"/>
    </location>
</feature>
<feature type="transmembrane region" description="Helical" evidence="8">
    <location>
        <begin position="434"/>
        <end position="459"/>
    </location>
</feature>
<keyword evidence="4" id="KW-0133">Cell shape</keyword>
<keyword evidence="6 8" id="KW-1133">Transmembrane helix</keyword>
<dbReference type="GO" id="GO:0005886">
    <property type="term" value="C:plasma membrane"/>
    <property type="evidence" value="ECO:0007669"/>
    <property type="project" value="UniProtKB-SubCell"/>
</dbReference>
<protein>
    <submittedName>
        <fullName evidence="9">Lipid II flippase MurJ</fullName>
    </submittedName>
</protein>
<evidence type="ECO:0000256" key="4">
    <source>
        <dbReference type="ARBA" id="ARBA00022960"/>
    </source>
</evidence>
<dbReference type="GO" id="GO:0034204">
    <property type="term" value="P:lipid translocation"/>
    <property type="evidence" value="ECO:0007669"/>
    <property type="project" value="TreeGrafter"/>
</dbReference>
<feature type="transmembrane region" description="Helical" evidence="8">
    <location>
        <begin position="391"/>
        <end position="414"/>
    </location>
</feature>
<feature type="transmembrane region" description="Helical" evidence="8">
    <location>
        <begin position="351"/>
        <end position="370"/>
    </location>
</feature>
<keyword evidence="2" id="KW-1003">Cell membrane</keyword>
<evidence type="ECO:0000313" key="9">
    <source>
        <dbReference type="EMBL" id="GIG72038.1"/>
    </source>
</evidence>
<feature type="transmembrane region" description="Helical" evidence="8">
    <location>
        <begin position="491"/>
        <end position="515"/>
    </location>
</feature>
<feature type="transmembrane region" description="Helical" evidence="8">
    <location>
        <begin position="527"/>
        <end position="552"/>
    </location>
</feature>
<dbReference type="GO" id="GO:0009252">
    <property type="term" value="P:peptidoglycan biosynthetic process"/>
    <property type="evidence" value="ECO:0007669"/>
    <property type="project" value="UniProtKB-KW"/>
</dbReference>
<feature type="transmembrane region" description="Helical" evidence="8">
    <location>
        <begin position="197"/>
        <end position="219"/>
    </location>
</feature>
<evidence type="ECO:0000313" key="10">
    <source>
        <dbReference type="Proteomes" id="UP000653674"/>
    </source>
</evidence>
<dbReference type="GO" id="GO:0008360">
    <property type="term" value="P:regulation of cell shape"/>
    <property type="evidence" value="ECO:0007669"/>
    <property type="project" value="UniProtKB-KW"/>
</dbReference>
<evidence type="ECO:0000256" key="7">
    <source>
        <dbReference type="ARBA" id="ARBA00023136"/>
    </source>
</evidence>
<feature type="transmembrane region" description="Helical" evidence="8">
    <location>
        <begin position="466"/>
        <end position="485"/>
    </location>
</feature>
<sequence length="603" mass="62550">MTGRAEYGNPRPFDPDATAALPVVNQEARAGTDGQPTMVLPAVTTPGPGGPAQVPSKAPGDVPPVDDGAGSVARHSATMAVGSIVSRVTGFLRTATIGAAIGAAAVSDDYNLANTLPNMVYELLLGGVLASVIVPLLVRARTTDPDRGEAYAQRLLTLATLFLAAATVAAVAAAPLLTSVMASRASAADQRLITVLAYLLLPEIFFYGVAALLAAILNTRGHFAAPMWTPILNNIVVILTAAVFMLLPAGSDTLTAESITTAQLLVLGVGTTLGIVVQAVGLMPALRKVGFRWKWRWDFRQLHLSELARIGGWMLGYVLVSQVGVIVVLKLAKLAANDGNAAGPAIYLNSFLIFAMAHGVVAVSIMTALMPRMAAAAAEHRYADVADQLSLGTRLSSVILVPATAAYLVLGRPLGVTLFEWGEYTHAQAVDTGWVIAVAGLGLVPFAISQLQLGVFYALPDTKTPALLNVPVVVLRIAVQVVAYFTLSASWAAAGLMFGNGVSFVVAAALGYWLLRRRIGPLGLQRVSATLARLALAATVAAVPAALAAYGLNALLGDGKVGSLVQVIVGGIVLLVGYVVAATTLRVREVTELGGMLRARLGR</sequence>
<proteinExistence type="predicted"/>
<dbReference type="InterPro" id="IPR051050">
    <property type="entry name" value="Lipid_II_flippase_MurJ/MviN"/>
</dbReference>
<evidence type="ECO:0000256" key="6">
    <source>
        <dbReference type="ARBA" id="ARBA00022989"/>
    </source>
</evidence>
<dbReference type="CDD" id="cd13123">
    <property type="entry name" value="MATE_MurJ_like"/>
    <property type="match status" value="1"/>
</dbReference>
<evidence type="ECO:0000256" key="3">
    <source>
        <dbReference type="ARBA" id="ARBA00022692"/>
    </source>
</evidence>
<dbReference type="PANTHER" id="PTHR47019:SF1">
    <property type="entry name" value="LIPID II FLIPPASE MURJ"/>
    <property type="match status" value="1"/>
</dbReference>
<evidence type="ECO:0000256" key="5">
    <source>
        <dbReference type="ARBA" id="ARBA00022984"/>
    </source>
</evidence>
<evidence type="ECO:0000256" key="2">
    <source>
        <dbReference type="ARBA" id="ARBA00022475"/>
    </source>
</evidence>
<organism evidence="9 10">
    <name type="scientific">Planosporangium flavigriseum</name>
    <dbReference type="NCBI Taxonomy" id="373681"/>
    <lineage>
        <taxon>Bacteria</taxon>
        <taxon>Bacillati</taxon>
        <taxon>Actinomycetota</taxon>
        <taxon>Actinomycetes</taxon>
        <taxon>Micromonosporales</taxon>
        <taxon>Micromonosporaceae</taxon>
        <taxon>Planosporangium</taxon>
    </lineage>
</organism>
<feature type="transmembrane region" description="Helical" evidence="8">
    <location>
        <begin position="262"/>
        <end position="286"/>
    </location>
</feature>
<feature type="transmembrane region" description="Helical" evidence="8">
    <location>
        <begin position="158"/>
        <end position="177"/>
    </location>
</feature>
<reference evidence="9" key="1">
    <citation type="submission" date="2021-01" db="EMBL/GenBank/DDBJ databases">
        <title>Whole genome shotgun sequence of Planosporangium flavigriseum NBRC 105377.</title>
        <authorList>
            <person name="Komaki H."/>
            <person name="Tamura T."/>
        </authorList>
    </citation>
    <scope>NUCLEOTIDE SEQUENCE</scope>
    <source>
        <strain evidence="9">NBRC 105377</strain>
    </source>
</reference>
<keyword evidence="7 8" id="KW-0472">Membrane</keyword>
<dbReference type="GO" id="GO:0015648">
    <property type="term" value="F:lipid-linked peptidoglycan transporter activity"/>
    <property type="evidence" value="ECO:0007669"/>
    <property type="project" value="TreeGrafter"/>
</dbReference>
<comment type="subcellular location">
    <subcellularLocation>
        <location evidence="1">Cell membrane</location>
        <topology evidence="1">Multi-pass membrane protein</topology>
    </subcellularLocation>
</comment>
<evidence type="ECO:0000256" key="1">
    <source>
        <dbReference type="ARBA" id="ARBA00004651"/>
    </source>
</evidence>
<keyword evidence="10" id="KW-1185">Reference proteome</keyword>
<dbReference type="PANTHER" id="PTHR47019">
    <property type="entry name" value="LIPID II FLIPPASE MURJ"/>
    <property type="match status" value="1"/>
</dbReference>
<evidence type="ECO:0000256" key="8">
    <source>
        <dbReference type="SAM" id="Phobius"/>
    </source>
</evidence>
<feature type="transmembrane region" description="Helical" evidence="8">
    <location>
        <begin position="564"/>
        <end position="587"/>
    </location>
</feature>
<dbReference type="InterPro" id="IPR004268">
    <property type="entry name" value="MurJ"/>
</dbReference>
<name>A0A8J3LEN2_9ACTN</name>
<dbReference type="AlphaFoldDB" id="A0A8J3LEN2"/>